<accession>A0ABP1E7K9</accession>
<feature type="compositionally biased region" description="Low complexity" evidence="1">
    <location>
        <begin position="184"/>
        <end position="200"/>
    </location>
</feature>
<feature type="compositionally biased region" description="Basic and acidic residues" evidence="1">
    <location>
        <begin position="398"/>
        <end position="407"/>
    </location>
</feature>
<organism evidence="2 3">
    <name type="scientific">Somion occarium</name>
    <dbReference type="NCBI Taxonomy" id="3059160"/>
    <lineage>
        <taxon>Eukaryota</taxon>
        <taxon>Fungi</taxon>
        <taxon>Dikarya</taxon>
        <taxon>Basidiomycota</taxon>
        <taxon>Agaricomycotina</taxon>
        <taxon>Agaricomycetes</taxon>
        <taxon>Polyporales</taxon>
        <taxon>Cerrenaceae</taxon>
        <taxon>Somion</taxon>
    </lineage>
</organism>
<name>A0ABP1E7K9_9APHY</name>
<feature type="region of interest" description="Disordered" evidence="1">
    <location>
        <begin position="324"/>
        <end position="418"/>
    </location>
</feature>
<evidence type="ECO:0008006" key="4">
    <source>
        <dbReference type="Google" id="ProtNLM"/>
    </source>
</evidence>
<feature type="compositionally biased region" description="Low complexity" evidence="1">
    <location>
        <begin position="326"/>
        <end position="346"/>
    </location>
</feature>
<dbReference type="EMBL" id="OZ037952">
    <property type="protein sequence ID" value="CAL1716031.1"/>
    <property type="molecule type" value="Genomic_DNA"/>
</dbReference>
<protein>
    <recommendedName>
        <fullName evidence="4">C2H2-type domain-containing protein</fullName>
    </recommendedName>
</protein>
<evidence type="ECO:0000256" key="1">
    <source>
        <dbReference type="SAM" id="MobiDB-lite"/>
    </source>
</evidence>
<feature type="compositionally biased region" description="Polar residues" evidence="1">
    <location>
        <begin position="116"/>
        <end position="138"/>
    </location>
</feature>
<sequence length="537" mass="59648">MSHELPIYFRNDCIAPWEPTYREDLIIGHQNLIDSQEELAYQLDYISQDSPFTTPPESQEEGHEDKEAFLIQFEEKAREAFANVRSQLDSAEGSSYNIDGVEILHQIPPPTCPSKDGQQVPATTGSQNLVSGNTTTQDAQDDFDYSEWLKDMDSDVDEVACVSQDEHSFEFAIEKVNSVADPVSRSSSSSSSITSSGSSSMPVTPPDEDKLPLLSIASSHLQRPFLYLRIPSPETEAKQKEEREYFRSVLSGSIKTPTSVAHPRIGGVSQIDLTPGGSSRRAYNHPSSFSNTRRHPPTPQQSLSAVTQGADRRVKKFLFDGGSYMPSAATSPTSPSPSASSIVPTSNTTPTARAVLPPRSRPSASTKPPSARPSASTSRLPAQSLVRKPSVRPKKRKATEEPEEKPAKQRRSAVPRKAGALYCLDKGCPYEQEEKPFDQSRDRNRHMDRHFGKRFECPRCGDRRARKELSRKHLCKAGETEQGKDADSPVVVHPSAWTVSWPARLKTPPADDPLYRYYTRSMKEGDYDNESDDDSEE</sequence>
<dbReference type="Proteomes" id="UP001497453">
    <property type="component" value="Chromosome 9"/>
</dbReference>
<feature type="region of interest" description="Disordered" evidence="1">
    <location>
        <begin position="256"/>
        <end position="309"/>
    </location>
</feature>
<proteinExistence type="predicted"/>
<feature type="compositionally biased region" description="Low complexity" evidence="1">
    <location>
        <begin position="357"/>
        <end position="388"/>
    </location>
</feature>
<feature type="region of interest" description="Disordered" evidence="1">
    <location>
        <begin position="180"/>
        <end position="211"/>
    </location>
</feature>
<keyword evidence="3" id="KW-1185">Reference proteome</keyword>
<feature type="region of interest" description="Disordered" evidence="1">
    <location>
        <begin position="109"/>
        <end position="139"/>
    </location>
</feature>
<reference evidence="3" key="1">
    <citation type="submission" date="2024-04" db="EMBL/GenBank/DDBJ databases">
        <authorList>
            <person name="Shaw F."/>
            <person name="Minotto A."/>
        </authorList>
    </citation>
    <scope>NUCLEOTIDE SEQUENCE [LARGE SCALE GENOMIC DNA]</scope>
</reference>
<gene>
    <name evidence="2" type="ORF">GFSPODELE1_LOCUS10548</name>
</gene>
<evidence type="ECO:0000313" key="3">
    <source>
        <dbReference type="Proteomes" id="UP001497453"/>
    </source>
</evidence>
<evidence type="ECO:0000313" key="2">
    <source>
        <dbReference type="EMBL" id="CAL1716031.1"/>
    </source>
</evidence>